<dbReference type="CDD" id="cd00009">
    <property type="entry name" value="AAA"/>
    <property type="match status" value="1"/>
</dbReference>
<dbReference type="PROSITE" id="PS00676">
    <property type="entry name" value="SIGMA54_INTERACT_2"/>
    <property type="match status" value="1"/>
</dbReference>
<keyword evidence="3" id="KW-0805">Transcription regulation</keyword>
<accession>A0A364NHR3</accession>
<keyword evidence="1" id="KW-0547">Nucleotide-binding</keyword>
<dbReference type="FunFam" id="3.40.50.300:FF:000006">
    <property type="entry name" value="DNA-binding transcriptional regulator NtrC"/>
    <property type="match status" value="1"/>
</dbReference>
<dbReference type="PROSITE" id="PS00688">
    <property type="entry name" value="SIGMA54_INTERACT_3"/>
    <property type="match status" value="1"/>
</dbReference>
<dbReference type="InterPro" id="IPR025662">
    <property type="entry name" value="Sigma_54_int_dom_ATP-bd_1"/>
</dbReference>
<dbReference type="InterPro" id="IPR002197">
    <property type="entry name" value="HTH_Fis"/>
</dbReference>
<dbReference type="EMBL" id="QKRX01000019">
    <property type="protein sequence ID" value="RAU16659.1"/>
    <property type="molecule type" value="Genomic_DNA"/>
</dbReference>
<dbReference type="InterPro" id="IPR025943">
    <property type="entry name" value="Sigma_54_int_dom_ATP-bd_2"/>
</dbReference>
<dbReference type="OrthoDB" id="9804019at2"/>
<evidence type="ECO:0000256" key="5">
    <source>
        <dbReference type="ARBA" id="ARBA00023163"/>
    </source>
</evidence>
<dbReference type="InterPro" id="IPR009057">
    <property type="entry name" value="Homeodomain-like_sf"/>
</dbReference>
<dbReference type="InterPro" id="IPR011006">
    <property type="entry name" value="CheY-like_superfamily"/>
</dbReference>
<evidence type="ECO:0000313" key="8">
    <source>
        <dbReference type="Proteomes" id="UP000250744"/>
    </source>
</evidence>
<dbReference type="InterPro" id="IPR025944">
    <property type="entry name" value="Sigma_54_int_dom_CS"/>
</dbReference>
<dbReference type="Proteomes" id="UP000250744">
    <property type="component" value="Unassembled WGS sequence"/>
</dbReference>
<dbReference type="PROSITE" id="PS00675">
    <property type="entry name" value="SIGMA54_INTERACT_1"/>
    <property type="match status" value="1"/>
</dbReference>
<dbReference type="InterPro" id="IPR002078">
    <property type="entry name" value="Sigma_54_int"/>
</dbReference>
<dbReference type="SMART" id="SM00382">
    <property type="entry name" value="AAA"/>
    <property type="match status" value="1"/>
</dbReference>
<dbReference type="InterPro" id="IPR010518">
    <property type="entry name" value="FleQ"/>
</dbReference>
<evidence type="ECO:0000256" key="3">
    <source>
        <dbReference type="ARBA" id="ARBA00023015"/>
    </source>
</evidence>
<protein>
    <submittedName>
        <fullName evidence="7">Sigma-54-dependent Fis family transcriptional regulator</fullName>
    </submittedName>
</protein>
<dbReference type="InterPro" id="IPR003593">
    <property type="entry name" value="AAA+_ATPase"/>
</dbReference>
<comment type="caution">
    <text evidence="7">The sequence shown here is derived from an EMBL/GenBank/DDBJ whole genome shotgun (WGS) entry which is preliminary data.</text>
</comment>
<dbReference type="Gene3D" id="1.10.8.60">
    <property type="match status" value="1"/>
</dbReference>
<dbReference type="Pfam" id="PF02954">
    <property type="entry name" value="HTH_8"/>
    <property type="match status" value="1"/>
</dbReference>
<dbReference type="InterPro" id="IPR027417">
    <property type="entry name" value="P-loop_NTPase"/>
</dbReference>
<feature type="domain" description="Sigma-54 factor interaction" evidence="6">
    <location>
        <begin position="141"/>
        <end position="369"/>
    </location>
</feature>
<dbReference type="PANTHER" id="PTHR32071:SF117">
    <property type="entry name" value="PTS-DEPENDENT DIHYDROXYACETONE KINASE OPERON REGULATORY PROTEIN-RELATED"/>
    <property type="match status" value="1"/>
</dbReference>
<evidence type="ECO:0000313" key="7">
    <source>
        <dbReference type="EMBL" id="RAU16659.1"/>
    </source>
</evidence>
<gene>
    <name evidence="7" type="ORF">DN062_17150</name>
</gene>
<evidence type="ECO:0000256" key="1">
    <source>
        <dbReference type="ARBA" id="ARBA00022741"/>
    </source>
</evidence>
<keyword evidence="2" id="KW-0067">ATP-binding</keyword>
<dbReference type="PROSITE" id="PS50045">
    <property type="entry name" value="SIGMA54_INTERACT_4"/>
    <property type="match status" value="1"/>
</dbReference>
<name>A0A364NHR3_9GAMM</name>
<dbReference type="PANTHER" id="PTHR32071">
    <property type="entry name" value="TRANSCRIPTIONAL REGULATORY PROTEIN"/>
    <property type="match status" value="1"/>
</dbReference>
<dbReference type="Pfam" id="PF00158">
    <property type="entry name" value="Sigma54_activat"/>
    <property type="match status" value="1"/>
</dbReference>
<dbReference type="GO" id="GO:0005524">
    <property type="term" value="F:ATP binding"/>
    <property type="evidence" value="ECO:0007669"/>
    <property type="project" value="UniProtKB-KW"/>
</dbReference>
<dbReference type="GO" id="GO:0006355">
    <property type="term" value="P:regulation of DNA-templated transcription"/>
    <property type="evidence" value="ECO:0007669"/>
    <property type="project" value="InterPro"/>
</dbReference>
<dbReference type="Pfam" id="PF25601">
    <property type="entry name" value="AAA_lid_14"/>
    <property type="match status" value="1"/>
</dbReference>
<evidence type="ECO:0000256" key="4">
    <source>
        <dbReference type="ARBA" id="ARBA00023125"/>
    </source>
</evidence>
<dbReference type="SUPFAM" id="SSF52540">
    <property type="entry name" value="P-loop containing nucleoside triphosphate hydrolases"/>
    <property type="match status" value="1"/>
</dbReference>
<evidence type="ECO:0000256" key="2">
    <source>
        <dbReference type="ARBA" id="ARBA00022840"/>
    </source>
</evidence>
<keyword evidence="8" id="KW-1185">Reference proteome</keyword>
<reference evidence="7 8" key="1">
    <citation type="submission" date="2018-06" db="EMBL/GenBank/DDBJ databases">
        <title>Nitrincola tibetense sp. nov., isolated from Lake XuguoCo on Tibetan Plateau.</title>
        <authorList>
            <person name="Xing P."/>
        </authorList>
    </citation>
    <scope>NUCLEOTIDE SEQUENCE [LARGE SCALE GENOMIC DNA]</scope>
    <source>
        <strain evidence="8">xg18</strain>
    </source>
</reference>
<evidence type="ECO:0000259" key="6">
    <source>
        <dbReference type="PROSITE" id="PS50045"/>
    </source>
</evidence>
<dbReference type="InterPro" id="IPR058031">
    <property type="entry name" value="AAA_lid_NorR"/>
</dbReference>
<dbReference type="Gene3D" id="1.10.10.60">
    <property type="entry name" value="Homeodomain-like"/>
    <property type="match status" value="1"/>
</dbReference>
<dbReference type="GO" id="GO:0043565">
    <property type="term" value="F:sequence-specific DNA binding"/>
    <property type="evidence" value="ECO:0007669"/>
    <property type="project" value="InterPro"/>
</dbReference>
<dbReference type="AlphaFoldDB" id="A0A364NHR3"/>
<keyword evidence="4" id="KW-0238">DNA-binding</keyword>
<dbReference type="Gene3D" id="3.40.50.300">
    <property type="entry name" value="P-loop containing nucleotide triphosphate hydrolases"/>
    <property type="match status" value="1"/>
</dbReference>
<keyword evidence="5" id="KW-0804">Transcription</keyword>
<sequence>MTTYNFDVLLLDDDPERRLAVQTCLGFLDIHCHNFDFVTWLQQGDTFNLSNIGLVLMGYSRLPLSPAKLMAALTDEQRLIPKVLLCEWTELEAETARDLGVLGVWLPPFRYKTLMDDLHQASVWRGRSVAQELWAKDLTGFVGQSPKIREVRSLVHQVACKDASVMITGESGTGKEVIARALHEHSDRKGQPFVPVNCGAIPAELLESELFGHERGAFTGAISSRAGRFEMANGGTLFLDEIGDMPLPMQVKLLRVLQERQFERVGGSKTIEVDVRIITATHKHLETMIHEGEFREDLYYRLNVFPIEVPPLRERIEDLPLLINELVQRLAAQGLDPIQFHPAALESLRCHAWPGNVRELANLIERLSILHPNRVIGVSELPPKFRHCPEPNPDHYLSHQNNERVIQLPELQTSSTHSKGIDSLAGALQLPEDGIDLKSFLEQQERRLIEQALDGAGQVVARAAQQLQIRRTTLVEKMRKYGISRA</sequence>
<proteinExistence type="predicted"/>
<organism evidence="7 8">
    <name type="scientific">Nitrincola tibetensis</name>
    <dbReference type="NCBI Taxonomy" id="2219697"/>
    <lineage>
        <taxon>Bacteria</taxon>
        <taxon>Pseudomonadati</taxon>
        <taxon>Pseudomonadota</taxon>
        <taxon>Gammaproteobacteria</taxon>
        <taxon>Oceanospirillales</taxon>
        <taxon>Oceanospirillaceae</taxon>
        <taxon>Nitrincola</taxon>
    </lineage>
</organism>
<dbReference type="RefSeq" id="WP_112160523.1">
    <property type="nucleotide sequence ID" value="NZ_QKRX01000019.1"/>
</dbReference>
<dbReference type="Pfam" id="PF06490">
    <property type="entry name" value="FleQ"/>
    <property type="match status" value="1"/>
</dbReference>
<dbReference type="PRINTS" id="PR01590">
    <property type="entry name" value="HTHFIS"/>
</dbReference>
<dbReference type="SUPFAM" id="SSF52172">
    <property type="entry name" value="CheY-like"/>
    <property type="match status" value="1"/>
</dbReference>
<dbReference type="SUPFAM" id="SSF46689">
    <property type="entry name" value="Homeodomain-like"/>
    <property type="match status" value="1"/>
</dbReference>
<dbReference type="Gene3D" id="3.40.50.2300">
    <property type="match status" value="1"/>
</dbReference>